<dbReference type="PANTHER" id="PTHR37422">
    <property type="entry name" value="TEICHURONIC ACID BIOSYNTHESIS PROTEIN TUAE"/>
    <property type="match status" value="1"/>
</dbReference>
<feature type="transmembrane region" description="Helical" evidence="5">
    <location>
        <begin position="154"/>
        <end position="174"/>
    </location>
</feature>
<comment type="subcellular location">
    <subcellularLocation>
        <location evidence="1">Membrane</location>
        <topology evidence="1">Multi-pass membrane protein</topology>
    </subcellularLocation>
</comment>
<feature type="transmembrane region" description="Helical" evidence="5">
    <location>
        <begin position="123"/>
        <end position="142"/>
    </location>
</feature>
<keyword evidence="3 5" id="KW-1133">Transmembrane helix</keyword>
<feature type="transmembrane region" description="Helical" evidence="5">
    <location>
        <begin position="66"/>
        <end position="85"/>
    </location>
</feature>
<evidence type="ECO:0000256" key="5">
    <source>
        <dbReference type="SAM" id="Phobius"/>
    </source>
</evidence>
<keyword evidence="8" id="KW-1185">Reference proteome</keyword>
<evidence type="ECO:0000259" key="6">
    <source>
        <dbReference type="Pfam" id="PF04932"/>
    </source>
</evidence>
<evidence type="ECO:0000313" key="8">
    <source>
        <dbReference type="Proteomes" id="UP000594873"/>
    </source>
</evidence>
<dbReference type="KEGG" id="sflv:IC614_08670"/>
<feature type="transmembrane region" description="Helical" evidence="5">
    <location>
        <begin position="428"/>
        <end position="446"/>
    </location>
</feature>
<feature type="transmembrane region" description="Helical" evidence="5">
    <location>
        <begin position="244"/>
        <end position="262"/>
    </location>
</feature>
<keyword evidence="2 5" id="KW-0812">Transmembrane</keyword>
<feature type="transmembrane region" description="Helical" evidence="5">
    <location>
        <begin position="219"/>
        <end position="238"/>
    </location>
</feature>
<evidence type="ECO:0000313" key="7">
    <source>
        <dbReference type="EMBL" id="QPQ54419.1"/>
    </source>
</evidence>
<dbReference type="Pfam" id="PF04932">
    <property type="entry name" value="Wzy_C"/>
    <property type="match status" value="1"/>
</dbReference>
<accession>A0A7T2GIC0</accession>
<dbReference type="Proteomes" id="UP000594873">
    <property type="component" value="Chromosome"/>
</dbReference>
<evidence type="ECO:0000256" key="1">
    <source>
        <dbReference type="ARBA" id="ARBA00004141"/>
    </source>
</evidence>
<reference evidence="7 8" key="1">
    <citation type="submission" date="2020-11" db="EMBL/GenBank/DDBJ databases">
        <title>Genome seq and assembly of Sphingosinicella sp.</title>
        <authorList>
            <person name="Chhetri G."/>
        </authorList>
    </citation>
    <scope>NUCLEOTIDE SEQUENCE [LARGE SCALE GENOMIC DNA]</scope>
    <source>
        <strain evidence="7 8">UDD2</strain>
    </source>
</reference>
<feature type="transmembrane region" description="Helical" evidence="5">
    <location>
        <begin position="194"/>
        <end position="212"/>
    </location>
</feature>
<keyword evidence="4 5" id="KW-0472">Membrane</keyword>
<organism evidence="7 8">
    <name type="scientific">Allosphingosinicella flava</name>
    <dbReference type="NCBI Taxonomy" id="2771430"/>
    <lineage>
        <taxon>Bacteria</taxon>
        <taxon>Pseudomonadati</taxon>
        <taxon>Pseudomonadota</taxon>
        <taxon>Alphaproteobacteria</taxon>
        <taxon>Sphingomonadales</taxon>
        <taxon>Sphingomonadaceae</taxon>
        <taxon>Allosphingosinicella</taxon>
    </lineage>
</organism>
<dbReference type="InterPro" id="IPR051533">
    <property type="entry name" value="WaaL-like"/>
</dbReference>
<sequence>MSIRAIYPWAKFSLSLTLLIALLAGLWIAGGASRPDVFAQVVVRGIAWFLLLVAIIFVRRSFPAEAMPVIIILAAALAMILLQLVPLPPEVWLALPGRTVFADAAEFSRQGQPWRPLSIVPDATINSASSLVVPIAVLLFAANVTRAERRLMPAIILFLVFGHAFVGFLQFSGIDFKFRLINDVGGVSGLFANRNHFALLMSIGCLVAPVWAFQDSAKIGFRSPIAVALILLCILIILGSGSRSGLMLGLVGAMLGFIIIRSSVRRILKPAPRWVIPALMAGILALVATFVLVSIAADRAASVDRVVALSAEEEVRFNVLPVIWDVALHYFPAGAGHGSFDSIYRLHEPYTYLKSTYLNHAHNDFLEVVLEGGVGGLLVLTGALAWWGLASIRVWRAPSSSEIRLGRFGAALLLLILIASAIDYPARTPLIMAVAVLGALCLNWGVNAARSPLPAPSQHL</sequence>
<feature type="transmembrane region" description="Helical" evidence="5">
    <location>
        <begin position="404"/>
        <end position="422"/>
    </location>
</feature>
<feature type="transmembrane region" description="Helical" evidence="5">
    <location>
        <begin position="373"/>
        <end position="392"/>
    </location>
</feature>
<evidence type="ECO:0000256" key="2">
    <source>
        <dbReference type="ARBA" id="ARBA00022692"/>
    </source>
</evidence>
<gene>
    <name evidence="7" type="ORF">IC614_08670</name>
</gene>
<feature type="domain" description="O-antigen ligase-related" evidence="6">
    <location>
        <begin position="229"/>
        <end position="380"/>
    </location>
</feature>
<feature type="transmembrane region" description="Helical" evidence="5">
    <location>
        <begin position="274"/>
        <end position="297"/>
    </location>
</feature>
<proteinExistence type="predicted"/>
<dbReference type="GO" id="GO:0016020">
    <property type="term" value="C:membrane"/>
    <property type="evidence" value="ECO:0007669"/>
    <property type="project" value="UniProtKB-SubCell"/>
</dbReference>
<evidence type="ECO:0000256" key="4">
    <source>
        <dbReference type="ARBA" id="ARBA00023136"/>
    </source>
</evidence>
<keyword evidence="7" id="KW-0436">Ligase</keyword>
<dbReference type="RefSeq" id="WP_200970946.1">
    <property type="nucleotide sequence ID" value="NZ_CP065592.1"/>
</dbReference>
<protein>
    <submittedName>
        <fullName evidence="7">O-antigen ligase family protein</fullName>
    </submittedName>
</protein>
<name>A0A7T2GIC0_9SPHN</name>
<dbReference type="EMBL" id="CP065592">
    <property type="protein sequence ID" value="QPQ54419.1"/>
    <property type="molecule type" value="Genomic_DNA"/>
</dbReference>
<dbReference type="PANTHER" id="PTHR37422:SF23">
    <property type="entry name" value="TEICHURONIC ACID BIOSYNTHESIS PROTEIN TUAE"/>
    <property type="match status" value="1"/>
</dbReference>
<evidence type="ECO:0000256" key="3">
    <source>
        <dbReference type="ARBA" id="ARBA00022989"/>
    </source>
</evidence>
<dbReference type="InterPro" id="IPR007016">
    <property type="entry name" value="O-antigen_ligase-rel_domated"/>
</dbReference>
<dbReference type="GO" id="GO:0016874">
    <property type="term" value="F:ligase activity"/>
    <property type="evidence" value="ECO:0007669"/>
    <property type="project" value="UniProtKB-KW"/>
</dbReference>
<dbReference type="AlphaFoldDB" id="A0A7T2GIC0"/>
<feature type="transmembrane region" description="Helical" evidence="5">
    <location>
        <begin position="41"/>
        <end position="59"/>
    </location>
</feature>